<gene>
    <name evidence="1" type="ORF">EVJ58_g11049</name>
</gene>
<accession>A0A4Y9XL59</accession>
<reference evidence="1 2" key="1">
    <citation type="submission" date="2019-01" db="EMBL/GenBank/DDBJ databases">
        <title>Genome sequencing of the rare red list fungi Fomitopsis rosea.</title>
        <authorList>
            <person name="Buettner E."/>
            <person name="Kellner H."/>
        </authorList>
    </citation>
    <scope>NUCLEOTIDE SEQUENCE [LARGE SCALE GENOMIC DNA]</scope>
    <source>
        <strain evidence="1 2">DSM 105464</strain>
    </source>
</reference>
<name>A0A4Y9XL59_9APHY</name>
<sequence length="80" mass="8816">MFDFDCRKKLRGVAPVEAMDNLSRPSQDMQNEWPGTSTIRAAPTLQTVEDTAYPASPNPFPIPSYAAPRPSFSAGESWVN</sequence>
<proteinExistence type="predicted"/>
<dbReference type="EMBL" id="SEKV01001503">
    <property type="protein sequence ID" value="TFY50438.1"/>
    <property type="molecule type" value="Genomic_DNA"/>
</dbReference>
<organism evidence="1 2">
    <name type="scientific">Rhodofomes roseus</name>
    <dbReference type="NCBI Taxonomy" id="34475"/>
    <lineage>
        <taxon>Eukaryota</taxon>
        <taxon>Fungi</taxon>
        <taxon>Dikarya</taxon>
        <taxon>Basidiomycota</taxon>
        <taxon>Agaricomycotina</taxon>
        <taxon>Agaricomycetes</taxon>
        <taxon>Polyporales</taxon>
        <taxon>Rhodofomes</taxon>
    </lineage>
</organism>
<protein>
    <submittedName>
        <fullName evidence="1">Uncharacterized protein</fullName>
    </submittedName>
</protein>
<dbReference type="AlphaFoldDB" id="A0A4Y9XL59"/>
<evidence type="ECO:0000313" key="2">
    <source>
        <dbReference type="Proteomes" id="UP000298390"/>
    </source>
</evidence>
<dbReference type="Proteomes" id="UP000298390">
    <property type="component" value="Unassembled WGS sequence"/>
</dbReference>
<comment type="caution">
    <text evidence="1">The sequence shown here is derived from an EMBL/GenBank/DDBJ whole genome shotgun (WGS) entry which is preliminary data.</text>
</comment>
<evidence type="ECO:0000313" key="1">
    <source>
        <dbReference type="EMBL" id="TFY50438.1"/>
    </source>
</evidence>